<dbReference type="RefSeq" id="WP_005816862.1">
    <property type="nucleotide sequence ID" value="NZ_CABKQQ010000060.1"/>
</dbReference>
<evidence type="ECO:0000313" key="1">
    <source>
        <dbReference type="EMBL" id="CDX01330.1"/>
    </source>
</evidence>
<dbReference type="SUPFAM" id="SSF81631">
    <property type="entry name" value="PAP/OAS1 substrate-binding domain"/>
    <property type="match status" value="1"/>
</dbReference>
<dbReference type="PIRSF" id="PIRSF000812">
    <property type="entry name" value="AAD"/>
    <property type="match status" value="1"/>
</dbReference>
<accession>A0A098AYY4</accession>
<keyword evidence="1" id="KW-0808">Transferase</keyword>
<dbReference type="OrthoDB" id="9776406at2"/>
<dbReference type="Gene3D" id="3.30.460.10">
    <property type="entry name" value="Beta Polymerase, domain 2"/>
    <property type="match status" value="1"/>
</dbReference>
<dbReference type="GO" id="GO:0016779">
    <property type="term" value="F:nucleotidyltransferase activity"/>
    <property type="evidence" value="ECO:0007669"/>
    <property type="project" value="UniProtKB-KW"/>
</dbReference>
<dbReference type="Proteomes" id="UP000054623">
    <property type="component" value="Unassembled WGS sequence"/>
</dbReference>
<dbReference type="Pfam" id="PF04439">
    <property type="entry name" value="Adenyl_transf"/>
    <property type="match status" value="1"/>
</dbReference>
<dbReference type="OMA" id="VMGNLFR"/>
<dbReference type="SUPFAM" id="SSF81301">
    <property type="entry name" value="Nucleotidyltransferase"/>
    <property type="match status" value="1"/>
</dbReference>
<reference evidence="1" key="1">
    <citation type="submission" date="2014-07" db="EMBL/GenBank/DDBJ databases">
        <authorList>
            <person name="Hornung V.Bastian."/>
        </authorList>
    </citation>
    <scope>NUCLEOTIDE SEQUENCE</scope>
    <source>
        <strain evidence="1">PCE-S</strain>
    </source>
</reference>
<dbReference type="EMBL" id="LK996017">
    <property type="protein sequence ID" value="CDX01330.1"/>
    <property type="molecule type" value="Genomic_DNA"/>
</dbReference>
<evidence type="ECO:0000313" key="2">
    <source>
        <dbReference type="EMBL" id="KTE92361.1"/>
    </source>
</evidence>
<dbReference type="Gene3D" id="1.20.120.330">
    <property type="entry name" value="Nucleotidyltransferases domain 2"/>
    <property type="match status" value="1"/>
</dbReference>
<dbReference type="InterPro" id="IPR007530">
    <property type="entry name" value="Aminoglycoside_adenylylTfrase"/>
</dbReference>
<proteinExistence type="predicted"/>
<dbReference type="EMBL" id="LOCK01000015">
    <property type="protein sequence ID" value="KTE92361.1"/>
    <property type="molecule type" value="Genomic_DNA"/>
</dbReference>
<reference evidence="2 3" key="2">
    <citation type="submission" date="2015-12" db="EMBL/GenBank/DDBJ databases">
        <title>Draft Genome Sequence of Desulfitobacterium hafniense Strain DH, a Sulfate-reducing Bacterium Isolated from Paddy Soils.</title>
        <authorList>
            <person name="Bao P."/>
            <person name="Zhang X."/>
            <person name="Li G."/>
        </authorList>
    </citation>
    <scope>NUCLEOTIDE SEQUENCE [LARGE SCALE GENOMIC DNA]</scope>
    <source>
        <strain evidence="2 3">DH</strain>
    </source>
</reference>
<protein>
    <submittedName>
        <fullName evidence="1">Aminoglycoside 6-adenylyltransferase</fullName>
    </submittedName>
    <submittedName>
        <fullName evidence="2">Aminoglycoside adenylyltransferase</fullName>
    </submittedName>
</protein>
<organism evidence="1">
    <name type="scientific">Desulfitobacterium hafniense</name>
    <name type="common">Desulfitobacterium frappieri</name>
    <dbReference type="NCBI Taxonomy" id="49338"/>
    <lineage>
        <taxon>Bacteria</taxon>
        <taxon>Bacillati</taxon>
        <taxon>Bacillota</taxon>
        <taxon>Clostridia</taxon>
        <taxon>Eubacteriales</taxon>
        <taxon>Desulfitobacteriaceae</taxon>
        <taxon>Desulfitobacterium</taxon>
    </lineage>
</organism>
<dbReference type="InterPro" id="IPR043519">
    <property type="entry name" value="NT_sf"/>
</dbReference>
<evidence type="ECO:0000313" key="3">
    <source>
        <dbReference type="Proteomes" id="UP000054623"/>
    </source>
</evidence>
<sequence length="289" mass="33837">MRSEKEMMEIILSTAKKDERIRAVYMNGSRTNPNVPKDIYQDYDIVFVVTETDSFLADKDWIGGFGKPLIVQEPDLNDNAWGEQHDFSRRYAWLILLEDGNRLDLVIEIKEEAQKNFIGDKLTILLLDKDGFLPEIPRPTDEDYHLKKPNEAQYRACCNNFLWCLNNVAKGIARDELPYAMEMYNCVVRNDLKDMISWYIGINTGFSVSVGKMGKHFKKFLTQELYTMYAQTYSDSSYENFWAAIFIACELFRSIAPEVADYFGYTYNWQDDKNMATYLNRVKNNDFMQ</sequence>
<keyword evidence="1" id="KW-0548">Nucleotidyltransferase</keyword>
<name>A0A098AYY4_DESHA</name>
<dbReference type="AlphaFoldDB" id="A0A098AYY4"/>
<dbReference type="PATRIC" id="fig|49338.4.peg.1553"/>
<gene>
    <name evidence="2" type="ORF">AT727_19425</name>
    <name evidence="1" type="ORF">DPCES_1443</name>
</gene>